<evidence type="ECO:0000256" key="2">
    <source>
        <dbReference type="ARBA" id="ARBA00022737"/>
    </source>
</evidence>
<proteinExistence type="inferred from homology"/>
<accession>A0A8H7ZV71</accession>
<feature type="compositionally biased region" description="Acidic residues" evidence="4">
    <location>
        <begin position="327"/>
        <end position="345"/>
    </location>
</feature>
<comment type="similarity">
    <text evidence="1">Belongs to the CAND family.</text>
</comment>
<dbReference type="OrthoDB" id="6260732at2759"/>
<feature type="region of interest" description="Disordered" evidence="4">
    <location>
        <begin position="417"/>
        <end position="436"/>
    </location>
</feature>
<comment type="caution">
    <text evidence="6">The sequence shown here is derived from an EMBL/GenBank/DDBJ whole genome shotgun (WGS) entry which is preliminary data.</text>
</comment>
<keyword evidence="7" id="KW-1185">Reference proteome</keyword>
<evidence type="ECO:0000259" key="5">
    <source>
        <dbReference type="Pfam" id="PF08623"/>
    </source>
</evidence>
<dbReference type="EMBL" id="JAEFCI010006519">
    <property type="protein sequence ID" value="KAG5459633.1"/>
    <property type="molecule type" value="Genomic_DNA"/>
</dbReference>
<dbReference type="Pfam" id="PF25782">
    <property type="entry name" value="TPR_CAND1"/>
    <property type="match status" value="1"/>
</dbReference>
<reference evidence="6 7" key="1">
    <citation type="journal article" name="Sci. Rep.">
        <title>Genome-scale phylogenetic analyses confirm Olpidium as the closest living zoosporic fungus to the non-flagellated, terrestrial fungi.</title>
        <authorList>
            <person name="Chang Y."/>
            <person name="Rochon D."/>
            <person name="Sekimoto S."/>
            <person name="Wang Y."/>
            <person name="Chovatia M."/>
            <person name="Sandor L."/>
            <person name="Salamov A."/>
            <person name="Grigoriev I.V."/>
            <person name="Stajich J.E."/>
            <person name="Spatafora J.W."/>
        </authorList>
    </citation>
    <scope>NUCLEOTIDE SEQUENCE [LARGE SCALE GENOMIC DNA]</scope>
    <source>
        <strain evidence="6">S191</strain>
    </source>
</reference>
<protein>
    <submittedName>
        <fullName evidence="6">Cullin-associated NEDD8-dissociated protein 1-like protein</fullName>
    </submittedName>
</protein>
<dbReference type="Gene3D" id="1.25.10.10">
    <property type="entry name" value="Leucine-rich Repeat Variant"/>
    <property type="match status" value="2"/>
</dbReference>
<sequence>MNPYAFTALLEKVSAPALSRSGAAEEEDKKRAFGGGSEARGNARSCAAWLGAGTYFGVTPARTAGMSNPDTDFRFMAANDLINELNSASASLDEQTQRRLVSAVLKLLDDKNGEVQNLAVNRVMWTAKNVSRNGLGSRLFALPPAHAPAPLPPFSALNVLVTSLGTMVKLLREAELYSVVDQLCDMTSEKKEGLRDIANIAVKTVIMEVQPGAQVSANLVQRLVPRLLGLLEKVTAFLPRMWAELERSQRKLSGVAYEVQMDALDTLSETLSRFGNVVSSAHQLQQQLQNALQLALTNSRPAIRKRATTAIVCLEYLQYDPNYDASGESEDEDMATSGEDEDAEDNDRTLSAIIGTRHEILAQLYREVSPALISRFKEREDSVRVSILQTYIVLLRMTNVYGGDSLDLDYSSTHSIQIDDGSRKRRRAQTNSMDTDDGYVGGQLPQLCRSLAKQLVGKSTATRQTGFTLLRELVSVLRGGLENYLDLLVPAIEASLSAGPASSIHQTGTNSNLRIETLIFLRALFWSHSPAALCGHLPKFCHLVSVAIGDKFYKITAEALLAAKNVVSANGSKSSAPMDPSLVPLAKEIFSATIAIASTADADQEVKERSITCLGTLIAHCGDMLSAELETCVPILLDRLRNEVTRLITVKAICFIANADVGQLQPVQGMMLEAVDEVAPLLRKTHRGLRVSSALCLEAIVRRYGRSIKPAQYSALITELQPLVSESDLHLLPLALDSIVAMIEANPNVLADVHSRILPSVFQLVQSPLIQGSALGSLLKLFTVMVRANEADFVKLRDELIQPVVSDGDKDQLVVSKQAYAAVAQCVAVLCINSPANRARMVESLARNVREPSLSNSVKYVTLMTLGELGRNLYVPGDLSQHATLYDDILDLLTVPLEEVKSASAFALGNIAVGNIPKYLPVIISEIKTQPKRQYLLLHALKEVITRKEARLEGRQELEAYVDEIWLLLFNNCDSTEEGTRNVVSECLGKLTLTNPFKFLPELTSRLKDSSAQTRATVITAIKYTFTDTGVDYDELLRPQRLGLYASEAAESSASGASTRDELTNLSPRLQNVRRLALSTLNSAAHNKPHLLYDLLRDLLPLLYNETIVKPELIRMVEMGPFKHKVDDGLEIRKVRDVTCLLYKSWS</sequence>
<evidence type="ECO:0000256" key="4">
    <source>
        <dbReference type="SAM" id="MobiDB-lite"/>
    </source>
</evidence>
<dbReference type="Proteomes" id="UP000673691">
    <property type="component" value="Unassembled WGS sequence"/>
</dbReference>
<dbReference type="InterPro" id="IPR039852">
    <property type="entry name" value="CAND1/CAND2"/>
</dbReference>
<gene>
    <name evidence="6" type="ORF">BJ554DRAFT_8418</name>
</gene>
<dbReference type="PANTHER" id="PTHR12696">
    <property type="entry name" value="TIP120"/>
    <property type="match status" value="1"/>
</dbReference>
<name>A0A8H7ZV71_9FUNG</name>
<evidence type="ECO:0000313" key="7">
    <source>
        <dbReference type="Proteomes" id="UP000673691"/>
    </source>
</evidence>
<feature type="domain" description="TATA-binding protein interacting (TIP20)" evidence="5">
    <location>
        <begin position="1091"/>
        <end position="1135"/>
    </location>
</feature>
<keyword evidence="3" id="KW-0833">Ubl conjugation pathway</keyword>
<dbReference type="AlphaFoldDB" id="A0A8H7ZV71"/>
<organism evidence="6 7">
    <name type="scientific">Olpidium bornovanus</name>
    <dbReference type="NCBI Taxonomy" id="278681"/>
    <lineage>
        <taxon>Eukaryota</taxon>
        <taxon>Fungi</taxon>
        <taxon>Fungi incertae sedis</taxon>
        <taxon>Olpidiomycota</taxon>
        <taxon>Olpidiomycotina</taxon>
        <taxon>Olpidiomycetes</taxon>
        <taxon>Olpidiales</taxon>
        <taxon>Olpidiaceae</taxon>
        <taxon>Olpidium</taxon>
    </lineage>
</organism>
<feature type="region of interest" description="Disordered" evidence="4">
    <location>
        <begin position="325"/>
        <end position="346"/>
    </location>
</feature>
<dbReference type="InterPro" id="IPR013932">
    <property type="entry name" value="TATA-bd_TIP120"/>
</dbReference>
<dbReference type="SUPFAM" id="SSF48371">
    <property type="entry name" value="ARM repeat"/>
    <property type="match status" value="1"/>
</dbReference>
<keyword evidence="2" id="KW-0677">Repeat</keyword>
<dbReference type="Pfam" id="PF08623">
    <property type="entry name" value="TIP120"/>
    <property type="match status" value="1"/>
</dbReference>
<dbReference type="InterPro" id="IPR011989">
    <property type="entry name" value="ARM-like"/>
</dbReference>
<feature type="region of interest" description="Disordered" evidence="4">
    <location>
        <begin position="19"/>
        <end position="41"/>
    </location>
</feature>
<evidence type="ECO:0000313" key="6">
    <source>
        <dbReference type="EMBL" id="KAG5459633.1"/>
    </source>
</evidence>
<dbReference type="InterPro" id="IPR016024">
    <property type="entry name" value="ARM-type_fold"/>
</dbReference>
<evidence type="ECO:0000256" key="1">
    <source>
        <dbReference type="ARBA" id="ARBA00007657"/>
    </source>
</evidence>
<evidence type="ECO:0000256" key="3">
    <source>
        <dbReference type="ARBA" id="ARBA00022786"/>
    </source>
</evidence>
<dbReference type="GO" id="GO:0010265">
    <property type="term" value="P:SCF complex assembly"/>
    <property type="evidence" value="ECO:0007669"/>
    <property type="project" value="InterPro"/>
</dbReference>